<dbReference type="InterPro" id="IPR003033">
    <property type="entry name" value="SCP2_sterol-bd_dom"/>
</dbReference>
<feature type="domain" description="SCP2" evidence="1">
    <location>
        <begin position="22"/>
        <end position="101"/>
    </location>
</feature>
<name>A0A1B0ZW91_9RHOB</name>
<dbReference type="SUPFAM" id="SSF55718">
    <property type="entry name" value="SCP-like"/>
    <property type="match status" value="1"/>
</dbReference>
<protein>
    <submittedName>
        <fullName evidence="2">Sterol carrier family protein</fullName>
    </submittedName>
</protein>
<dbReference type="AlphaFoldDB" id="A0A1B0ZW91"/>
<dbReference type="InterPro" id="IPR036527">
    <property type="entry name" value="SCP2_sterol-bd_dom_sf"/>
</dbReference>
<proteinExistence type="predicted"/>
<dbReference type="Gene3D" id="3.30.1050.10">
    <property type="entry name" value="SCP2 sterol-binding domain"/>
    <property type="match status" value="1"/>
</dbReference>
<dbReference type="PATRIC" id="fig|60890.4.peg.3335"/>
<reference evidence="2 3" key="1">
    <citation type="submission" date="2016-04" db="EMBL/GenBank/DDBJ databases">
        <authorList>
            <person name="Evans L.H."/>
            <person name="Alamgir A."/>
            <person name="Owens N."/>
            <person name="Weber N.D."/>
            <person name="Virtaneva K."/>
            <person name="Barbian K."/>
            <person name="Babar A."/>
            <person name="Rosenke K."/>
        </authorList>
    </citation>
    <scope>NUCLEOTIDE SEQUENCE [LARGE SCALE GENOMIC DNA]</scope>
    <source>
        <strain evidence="2 3">JL2886</strain>
    </source>
</reference>
<gene>
    <name evidence="2" type="ORF">JL2886_03422</name>
</gene>
<dbReference type="EMBL" id="CP015124">
    <property type="protein sequence ID" value="ANP38300.1"/>
    <property type="molecule type" value="Genomic_DNA"/>
</dbReference>
<keyword evidence="3" id="KW-1185">Reference proteome</keyword>
<organism evidence="2 3">
    <name type="scientific">Phaeobacter gallaeciensis</name>
    <dbReference type="NCBI Taxonomy" id="60890"/>
    <lineage>
        <taxon>Bacteria</taxon>
        <taxon>Pseudomonadati</taxon>
        <taxon>Pseudomonadota</taxon>
        <taxon>Alphaproteobacteria</taxon>
        <taxon>Rhodobacterales</taxon>
        <taxon>Roseobacteraceae</taxon>
        <taxon>Phaeobacter</taxon>
    </lineage>
</organism>
<evidence type="ECO:0000259" key="1">
    <source>
        <dbReference type="Pfam" id="PF02036"/>
    </source>
</evidence>
<sequence>MSEEDPMSDTLTQAAAALNEKLDAAGFDGSAKFQIEDMGAIVLDSDGARISDEETDVTMSADAETFEAILSGELNPTSAFMTGKLSVDGDMGTAMKLASALA</sequence>
<evidence type="ECO:0000313" key="2">
    <source>
        <dbReference type="EMBL" id="ANP38300.1"/>
    </source>
</evidence>
<dbReference type="Pfam" id="PF02036">
    <property type="entry name" value="SCP2"/>
    <property type="match status" value="1"/>
</dbReference>
<dbReference type="Proteomes" id="UP000092565">
    <property type="component" value="Chromosome"/>
</dbReference>
<evidence type="ECO:0000313" key="3">
    <source>
        <dbReference type="Proteomes" id="UP000092565"/>
    </source>
</evidence>
<accession>A0A1B0ZW91</accession>